<dbReference type="Proteomes" id="UP000277191">
    <property type="component" value="Chromosome 1"/>
</dbReference>
<dbReference type="RefSeq" id="WP_126361787.1">
    <property type="nucleotide sequence ID" value="NZ_CP034545.1"/>
</dbReference>
<dbReference type="InterPro" id="IPR036249">
    <property type="entry name" value="Thioredoxin-like_sf"/>
</dbReference>
<evidence type="ECO:0000313" key="1">
    <source>
        <dbReference type="EMBL" id="AZQ51281.1"/>
    </source>
</evidence>
<sequence length="250" mass="27891">MMQCDPVTGACLLPKRNDEAHSSQLSQHPGWAVRYIGDPMCSWCWGISPTVRRLAEFCDAQGLAFSLHVGGLRADGGDPWNDAFKAFLRNEWRHIAEVTGQPFGFTLLDSSHFDYDTEPACRAVVAIQMLSGQLSLPKSTVLDFFAAIQRKFYVDGQDPKPDRFYQSIFDQTGLPFDTFQQSFASVDVRQATDDEFARCRQWSVRSFPTLLIERDGAISTLTTGYVTPDALLARLSSHNSDAEEPGQVNP</sequence>
<dbReference type="PANTHER" id="PTHR13887">
    <property type="entry name" value="GLUTATHIONE S-TRANSFERASE KAPPA"/>
    <property type="match status" value="1"/>
</dbReference>
<dbReference type="Gene3D" id="1.10.472.60">
    <property type="entry name" value="putative protein disulfide isomerase domain"/>
    <property type="match status" value="1"/>
</dbReference>
<dbReference type="AlphaFoldDB" id="A0A3Q9F2U6"/>
<reference evidence="1 2" key="1">
    <citation type="submission" date="2018-12" db="EMBL/GenBank/DDBJ databases">
        <title>Cadmium resistance mechanism in endophytic bacteria Burkholderia cenocepacia YG-3.</title>
        <authorList>
            <person name="Zhang X."/>
            <person name="Wang X."/>
            <person name="Zhu Y."/>
        </authorList>
    </citation>
    <scope>NUCLEOTIDE SEQUENCE [LARGE SCALE GENOMIC DNA]</scope>
    <source>
        <strain evidence="1 2">YG-3</strain>
    </source>
</reference>
<dbReference type="SUPFAM" id="SSF52833">
    <property type="entry name" value="Thioredoxin-like"/>
    <property type="match status" value="1"/>
</dbReference>
<dbReference type="PANTHER" id="PTHR13887:SF54">
    <property type="entry name" value="DSBA FAMILY PROTEIN"/>
    <property type="match status" value="1"/>
</dbReference>
<dbReference type="EMBL" id="CP034545">
    <property type="protein sequence ID" value="AZQ51281.1"/>
    <property type="molecule type" value="Genomic_DNA"/>
</dbReference>
<evidence type="ECO:0000313" key="2">
    <source>
        <dbReference type="Proteomes" id="UP000277191"/>
    </source>
</evidence>
<proteinExistence type="predicted"/>
<dbReference type="Gene3D" id="3.40.30.10">
    <property type="entry name" value="Glutaredoxin"/>
    <property type="match status" value="1"/>
</dbReference>
<organism evidence="1 2">
    <name type="scientific">Burkholderia cenocepacia</name>
    <dbReference type="NCBI Taxonomy" id="95486"/>
    <lineage>
        <taxon>Bacteria</taxon>
        <taxon>Pseudomonadati</taxon>
        <taxon>Pseudomonadota</taxon>
        <taxon>Betaproteobacteria</taxon>
        <taxon>Burkholderiales</taxon>
        <taxon>Burkholderiaceae</taxon>
        <taxon>Burkholderia</taxon>
        <taxon>Burkholderia cepacia complex</taxon>
    </lineage>
</organism>
<gene>
    <name evidence="1" type="ORF">D5R55_09830</name>
</gene>
<dbReference type="CDD" id="cd03025">
    <property type="entry name" value="DsbA_FrnE_like"/>
    <property type="match status" value="1"/>
</dbReference>
<accession>A0A3Q9F2U6</accession>
<name>A0A3Q9F2U6_9BURK</name>
<protein>
    <submittedName>
        <fullName evidence="1">DsbA family protein</fullName>
    </submittedName>
</protein>